<reference evidence="2" key="1">
    <citation type="submission" date="2022-11" db="UniProtKB">
        <authorList>
            <consortium name="WormBaseParasite"/>
        </authorList>
    </citation>
    <scope>IDENTIFICATION</scope>
</reference>
<organism evidence="1 2">
    <name type="scientific">Panagrolaimus sp. PS1159</name>
    <dbReference type="NCBI Taxonomy" id="55785"/>
    <lineage>
        <taxon>Eukaryota</taxon>
        <taxon>Metazoa</taxon>
        <taxon>Ecdysozoa</taxon>
        <taxon>Nematoda</taxon>
        <taxon>Chromadorea</taxon>
        <taxon>Rhabditida</taxon>
        <taxon>Tylenchina</taxon>
        <taxon>Panagrolaimomorpha</taxon>
        <taxon>Panagrolaimoidea</taxon>
        <taxon>Panagrolaimidae</taxon>
        <taxon>Panagrolaimus</taxon>
    </lineage>
</organism>
<evidence type="ECO:0000313" key="2">
    <source>
        <dbReference type="WBParaSite" id="PS1159_v2.g114.t1"/>
    </source>
</evidence>
<dbReference type="Proteomes" id="UP000887580">
    <property type="component" value="Unplaced"/>
</dbReference>
<accession>A0AC35EYS2</accession>
<dbReference type="WBParaSite" id="PS1159_v2.g114.t1">
    <property type="protein sequence ID" value="PS1159_v2.g114.t1"/>
    <property type="gene ID" value="PS1159_v2.g114"/>
</dbReference>
<proteinExistence type="predicted"/>
<sequence length="380" mass="45109">MAASKISKFMPSKKFLTRLKSFPDGEQKTQLVNRILKELELIEYFHSKVPESLNDHHWASLIRTRSVPERVSMVEYFAITQRREQLDKQKTEEGIKQYAERLEIEKAKFNDGAMGYGPFMYQLMLNPLRNTKHINFIHGFRQYTTRMLSETPKIAFDFQFFPEMTVRDASKMGAQVEMCLNENNVKYRRPFHFEFLNLNLSNFDHLNAKGPLAGITKHITKEHAHQEIVPDVYPNMHYQRNDKRVYYVTKYAKNFFDGPLDPNRTIILPATMDREQEQSTINVVKRYKFTPIYLPVRKYIKWEAGAFNMPLPNILRALKVVAETGGNWEKAVNENVAYRHKVSIEEQRERLQHRYDEKFQARQEKQELIKMIEDTMNKRD</sequence>
<evidence type="ECO:0000313" key="1">
    <source>
        <dbReference type="Proteomes" id="UP000887580"/>
    </source>
</evidence>
<name>A0AC35EYS2_9BILA</name>
<protein>
    <submittedName>
        <fullName evidence="2">SAM-dependent MTase TRM10-type domain-containing protein</fullName>
    </submittedName>
</protein>